<dbReference type="OrthoDB" id="2769307at2759"/>
<evidence type="ECO:0000313" key="3">
    <source>
        <dbReference type="Proteomes" id="UP000287166"/>
    </source>
</evidence>
<name>A0A401GM17_9APHY</name>
<proteinExistence type="predicted"/>
<gene>
    <name evidence="2" type="ORF">SCP_0502690</name>
</gene>
<accession>A0A401GM17</accession>
<dbReference type="InParanoid" id="A0A401GM17"/>
<protein>
    <submittedName>
        <fullName evidence="2">Uncharacterized protein</fullName>
    </submittedName>
</protein>
<dbReference type="EMBL" id="BFAD01000005">
    <property type="protein sequence ID" value="GBE83222.1"/>
    <property type="molecule type" value="Genomic_DNA"/>
</dbReference>
<keyword evidence="3" id="KW-1185">Reference proteome</keyword>
<reference evidence="2 3" key="1">
    <citation type="journal article" date="2018" name="Sci. Rep.">
        <title>Genome sequence of the cauliflower mushroom Sparassis crispa (Hanabiratake) and its association with beneficial usage.</title>
        <authorList>
            <person name="Kiyama R."/>
            <person name="Furutani Y."/>
            <person name="Kawaguchi K."/>
            <person name="Nakanishi T."/>
        </authorList>
    </citation>
    <scope>NUCLEOTIDE SEQUENCE [LARGE SCALE GENOMIC DNA]</scope>
</reference>
<dbReference type="RefSeq" id="XP_027614135.1">
    <property type="nucleotide sequence ID" value="XM_027758334.1"/>
</dbReference>
<dbReference type="AlphaFoldDB" id="A0A401GM17"/>
<comment type="caution">
    <text evidence="2">The sequence shown here is derived from an EMBL/GenBank/DDBJ whole genome shotgun (WGS) entry which is preliminary data.</text>
</comment>
<dbReference type="GeneID" id="38780139"/>
<feature type="signal peptide" evidence="1">
    <location>
        <begin position="1"/>
        <end position="21"/>
    </location>
</feature>
<evidence type="ECO:0000256" key="1">
    <source>
        <dbReference type="SAM" id="SignalP"/>
    </source>
</evidence>
<keyword evidence="1" id="KW-0732">Signal</keyword>
<dbReference type="Proteomes" id="UP000287166">
    <property type="component" value="Unassembled WGS sequence"/>
</dbReference>
<feature type="chain" id="PRO_5019092949" evidence="1">
    <location>
        <begin position="22"/>
        <end position="171"/>
    </location>
</feature>
<organism evidence="2 3">
    <name type="scientific">Sparassis crispa</name>
    <dbReference type="NCBI Taxonomy" id="139825"/>
    <lineage>
        <taxon>Eukaryota</taxon>
        <taxon>Fungi</taxon>
        <taxon>Dikarya</taxon>
        <taxon>Basidiomycota</taxon>
        <taxon>Agaricomycotina</taxon>
        <taxon>Agaricomycetes</taxon>
        <taxon>Polyporales</taxon>
        <taxon>Sparassidaceae</taxon>
        <taxon>Sparassis</taxon>
    </lineage>
</organism>
<evidence type="ECO:0000313" key="2">
    <source>
        <dbReference type="EMBL" id="GBE83222.1"/>
    </source>
</evidence>
<sequence>MRFQPLVVLSTLVALAGHAASSPTKRQTIYNYGTIDEPVVGTAIAPGETFPFEFTSVNLCESGYNPVSVWLLAEPPSDETFAVSGNYGGFASGDYLYQFGDYLIPNFGLPPMNTPVPSSLVMPDLSALGEGVYSNATLYLAVVETYLDCPPDIPAEYGVTSNAIIYNTSSS</sequence>